<name>A0A319DWI7_ASPSB</name>
<evidence type="ECO:0000313" key="2">
    <source>
        <dbReference type="Proteomes" id="UP000248423"/>
    </source>
</evidence>
<dbReference type="Proteomes" id="UP000248423">
    <property type="component" value="Unassembled WGS sequence"/>
</dbReference>
<organism evidence="1 2">
    <name type="scientific">Aspergillus sclerotiicarbonarius (strain CBS 121057 / IBT 28362)</name>
    <dbReference type="NCBI Taxonomy" id="1448318"/>
    <lineage>
        <taxon>Eukaryota</taxon>
        <taxon>Fungi</taxon>
        <taxon>Dikarya</taxon>
        <taxon>Ascomycota</taxon>
        <taxon>Pezizomycotina</taxon>
        <taxon>Eurotiomycetes</taxon>
        <taxon>Eurotiomycetidae</taxon>
        <taxon>Eurotiales</taxon>
        <taxon>Aspergillaceae</taxon>
        <taxon>Aspergillus</taxon>
        <taxon>Aspergillus subgen. Circumdati</taxon>
    </lineage>
</organism>
<protein>
    <submittedName>
        <fullName evidence="1">Uncharacterized protein</fullName>
    </submittedName>
</protein>
<dbReference type="AlphaFoldDB" id="A0A319DWI7"/>
<dbReference type="EMBL" id="KZ826399">
    <property type="protein sequence ID" value="PYI02171.1"/>
    <property type="molecule type" value="Genomic_DNA"/>
</dbReference>
<gene>
    <name evidence="1" type="ORF">BO78DRAFT_225998</name>
</gene>
<sequence length="94" mass="10255">MINFPASHPPPALPVRAGHLNLPLELIGCIPVASLILPCWTGCILLSDRAVCHTLIESKYVRCVGWLAGCAGYTWSRGNSRRPDGTERFTRIAV</sequence>
<accession>A0A319DWI7</accession>
<proteinExistence type="predicted"/>
<evidence type="ECO:0000313" key="1">
    <source>
        <dbReference type="EMBL" id="PYI02171.1"/>
    </source>
</evidence>
<reference evidence="1 2" key="1">
    <citation type="submission" date="2018-02" db="EMBL/GenBank/DDBJ databases">
        <title>The genomes of Aspergillus section Nigri reveals drivers in fungal speciation.</title>
        <authorList>
            <consortium name="DOE Joint Genome Institute"/>
            <person name="Vesth T.C."/>
            <person name="Nybo J."/>
            <person name="Theobald S."/>
            <person name="Brandl J."/>
            <person name="Frisvad J.C."/>
            <person name="Nielsen K.F."/>
            <person name="Lyhne E.K."/>
            <person name="Kogle M.E."/>
            <person name="Kuo A."/>
            <person name="Riley R."/>
            <person name="Clum A."/>
            <person name="Nolan M."/>
            <person name="Lipzen A."/>
            <person name="Salamov A."/>
            <person name="Henrissat B."/>
            <person name="Wiebenga A."/>
            <person name="De vries R.P."/>
            <person name="Grigoriev I.V."/>
            <person name="Mortensen U.H."/>
            <person name="Andersen M.R."/>
            <person name="Baker S.E."/>
        </authorList>
    </citation>
    <scope>NUCLEOTIDE SEQUENCE [LARGE SCALE GENOMIC DNA]</scope>
    <source>
        <strain evidence="1 2">CBS 121057</strain>
    </source>
</reference>
<keyword evidence="2" id="KW-1185">Reference proteome</keyword>
<dbReference type="VEuPathDB" id="FungiDB:BO78DRAFT_225998"/>